<dbReference type="Pfam" id="PF13487">
    <property type="entry name" value="HD_5"/>
    <property type="match status" value="1"/>
</dbReference>
<evidence type="ECO:0000313" key="3">
    <source>
        <dbReference type="Proteomes" id="UP000663992"/>
    </source>
</evidence>
<dbReference type="SUPFAM" id="SSF109604">
    <property type="entry name" value="HD-domain/PDEase-like"/>
    <property type="match status" value="1"/>
</dbReference>
<dbReference type="InterPro" id="IPR052020">
    <property type="entry name" value="Cyclic_di-GMP/3'3'-cGAMP_PDE"/>
</dbReference>
<organism evidence="2 3">
    <name type="scientific">Bowmanella yangjiangensis</name>
    <dbReference type="NCBI Taxonomy" id="2811230"/>
    <lineage>
        <taxon>Bacteria</taxon>
        <taxon>Pseudomonadati</taxon>
        <taxon>Pseudomonadota</taxon>
        <taxon>Gammaproteobacteria</taxon>
        <taxon>Alteromonadales</taxon>
        <taxon>Alteromonadaceae</taxon>
        <taxon>Bowmanella</taxon>
    </lineage>
</organism>
<protein>
    <submittedName>
        <fullName evidence="2">HD domain-containing protein</fullName>
    </submittedName>
</protein>
<dbReference type="Proteomes" id="UP000663992">
    <property type="component" value="Unassembled WGS sequence"/>
</dbReference>
<dbReference type="InterPro" id="IPR037522">
    <property type="entry name" value="HD_GYP_dom"/>
</dbReference>
<name>A0ABS3CSR8_9ALTE</name>
<evidence type="ECO:0000313" key="2">
    <source>
        <dbReference type="EMBL" id="MBN7820168.1"/>
    </source>
</evidence>
<feature type="domain" description="HD-GYP" evidence="1">
    <location>
        <begin position="160"/>
        <end position="368"/>
    </location>
</feature>
<dbReference type="PANTHER" id="PTHR45228:SF1">
    <property type="entry name" value="CYCLIC DI-GMP PHOSPHODIESTERASE TM_0186"/>
    <property type="match status" value="1"/>
</dbReference>
<sequence length="372" mass="42047">MLSNKRGFADNQDGLSAQLKHLHEVAALNFSFLSRIAVALYDSSTDMVRTFVYSGKTCGLNHYQAKLSECYSLQELAHSHGTRVEQNLSVFADSKHRHAYEIFEAGYRSSYTVPMLWQGQLLGFVFFNADRIDAFSPRCLSELDVIAQFLTLLIATQQSNARMLLATLRSARDMTHSRDPETAYHLERMSRYARLIALHTANEFGVDDDFVEHVYLFSPLHDLGKISIPDSVLLKPGKLTDAEFEVMKGHTLTGAEMVDKLMGNFGLSHLHHISVLRNIVRHHHEALDGSGYPDALQGRDIPLEARIVAVADVFDALTSKRPYKEAWDNDRAFLTLREMAGSKLDPFCVEALIDQRAEVEEIQRVFRENPFG</sequence>
<dbReference type="PROSITE" id="PS51832">
    <property type="entry name" value="HD_GYP"/>
    <property type="match status" value="1"/>
</dbReference>
<accession>A0ABS3CSR8</accession>
<reference evidence="2 3" key="1">
    <citation type="submission" date="2021-03" db="EMBL/GenBank/DDBJ databases">
        <title>novel species isolated from a fishpond in China.</title>
        <authorList>
            <person name="Lu H."/>
            <person name="Cai Z."/>
        </authorList>
    </citation>
    <scope>NUCLEOTIDE SEQUENCE [LARGE SCALE GENOMIC DNA]</scope>
    <source>
        <strain evidence="2 3">Y57</strain>
    </source>
</reference>
<evidence type="ECO:0000259" key="1">
    <source>
        <dbReference type="PROSITE" id="PS51832"/>
    </source>
</evidence>
<keyword evidence="3" id="KW-1185">Reference proteome</keyword>
<dbReference type="SUPFAM" id="SSF55781">
    <property type="entry name" value="GAF domain-like"/>
    <property type="match status" value="1"/>
</dbReference>
<dbReference type="Gene3D" id="3.30.450.40">
    <property type="match status" value="1"/>
</dbReference>
<gene>
    <name evidence="2" type="ORF">J0A65_09850</name>
</gene>
<dbReference type="CDD" id="cd00077">
    <property type="entry name" value="HDc"/>
    <property type="match status" value="1"/>
</dbReference>
<dbReference type="InterPro" id="IPR029016">
    <property type="entry name" value="GAF-like_dom_sf"/>
</dbReference>
<dbReference type="PANTHER" id="PTHR45228">
    <property type="entry name" value="CYCLIC DI-GMP PHOSPHODIESTERASE TM_0186-RELATED"/>
    <property type="match status" value="1"/>
</dbReference>
<dbReference type="SMART" id="SM00471">
    <property type="entry name" value="HDc"/>
    <property type="match status" value="1"/>
</dbReference>
<dbReference type="Gene3D" id="1.10.3210.10">
    <property type="entry name" value="Hypothetical protein af1432"/>
    <property type="match status" value="1"/>
</dbReference>
<proteinExistence type="predicted"/>
<comment type="caution">
    <text evidence="2">The sequence shown here is derived from an EMBL/GenBank/DDBJ whole genome shotgun (WGS) entry which is preliminary data.</text>
</comment>
<dbReference type="EMBL" id="JAFKCS010000007">
    <property type="protein sequence ID" value="MBN7820168.1"/>
    <property type="molecule type" value="Genomic_DNA"/>
</dbReference>
<dbReference type="InterPro" id="IPR003607">
    <property type="entry name" value="HD/PDEase_dom"/>
</dbReference>